<feature type="transmembrane region" description="Helical" evidence="7">
    <location>
        <begin position="199"/>
        <end position="219"/>
    </location>
</feature>
<dbReference type="InterPro" id="IPR051790">
    <property type="entry name" value="Cytochrome_c-biogenesis_DsbD"/>
</dbReference>
<gene>
    <name evidence="9" type="ORF">DVT68_17190</name>
</gene>
<feature type="transmembrane region" description="Helical" evidence="7">
    <location>
        <begin position="44"/>
        <end position="66"/>
    </location>
</feature>
<dbReference type="PANTHER" id="PTHR31272">
    <property type="entry name" value="CYTOCHROME C-TYPE BIOGENESIS PROTEIN HI_1454-RELATED"/>
    <property type="match status" value="1"/>
</dbReference>
<keyword evidence="6 7" id="KW-0472">Membrane</keyword>
<dbReference type="GO" id="GO:0016020">
    <property type="term" value="C:membrane"/>
    <property type="evidence" value="ECO:0007669"/>
    <property type="project" value="UniProtKB-SubCell"/>
</dbReference>
<accession>A0A370K495</accession>
<dbReference type="Proteomes" id="UP000254711">
    <property type="component" value="Unassembled WGS sequence"/>
</dbReference>
<evidence type="ECO:0000256" key="3">
    <source>
        <dbReference type="ARBA" id="ARBA00022692"/>
    </source>
</evidence>
<dbReference type="PANTHER" id="PTHR31272:SF9">
    <property type="entry name" value="BLL1027 PROTEIN"/>
    <property type="match status" value="1"/>
</dbReference>
<feature type="transmembrane region" description="Helical" evidence="7">
    <location>
        <begin position="6"/>
        <end position="32"/>
    </location>
</feature>
<dbReference type="InterPro" id="IPR003834">
    <property type="entry name" value="Cyt_c_assmbl_TM_dom"/>
</dbReference>
<comment type="subcellular location">
    <subcellularLocation>
        <location evidence="1">Membrane</location>
        <topology evidence="1">Multi-pass membrane protein</topology>
    </subcellularLocation>
</comment>
<dbReference type="RefSeq" id="WP_114826353.1">
    <property type="nucleotide sequence ID" value="NZ_QQSY01000005.1"/>
</dbReference>
<dbReference type="Pfam" id="PF02683">
    <property type="entry name" value="DsbD_TM"/>
    <property type="match status" value="1"/>
</dbReference>
<keyword evidence="3 7" id="KW-0812">Transmembrane</keyword>
<dbReference type="EMBL" id="QQSY01000005">
    <property type="protein sequence ID" value="RDI97476.1"/>
    <property type="molecule type" value="Genomic_DNA"/>
</dbReference>
<reference evidence="9 10" key="1">
    <citation type="submission" date="2018-07" db="EMBL/GenBank/DDBJ databases">
        <title>Dyella solisilvae sp. nov., isolated from the pine and broad-leaved mixed forest soil.</title>
        <authorList>
            <person name="Gao Z."/>
            <person name="Qiu L."/>
        </authorList>
    </citation>
    <scope>NUCLEOTIDE SEQUENCE [LARGE SCALE GENOMIC DNA]</scope>
    <source>
        <strain evidence="9 10">DHG54</strain>
    </source>
</reference>
<protein>
    <submittedName>
        <fullName evidence="9">Cytochrome c biogenesis protein CcdA</fullName>
    </submittedName>
</protein>
<keyword evidence="10" id="KW-1185">Reference proteome</keyword>
<evidence type="ECO:0000256" key="2">
    <source>
        <dbReference type="ARBA" id="ARBA00006143"/>
    </source>
</evidence>
<evidence type="ECO:0000256" key="1">
    <source>
        <dbReference type="ARBA" id="ARBA00004141"/>
    </source>
</evidence>
<evidence type="ECO:0000256" key="7">
    <source>
        <dbReference type="SAM" id="Phobius"/>
    </source>
</evidence>
<evidence type="ECO:0000256" key="4">
    <source>
        <dbReference type="ARBA" id="ARBA00022748"/>
    </source>
</evidence>
<dbReference type="GO" id="GO:0017004">
    <property type="term" value="P:cytochrome complex assembly"/>
    <property type="evidence" value="ECO:0007669"/>
    <property type="project" value="UniProtKB-KW"/>
</dbReference>
<keyword evidence="4" id="KW-0201">Cytochrome c-type biogenesis</keyword>
<name>A0A370K495_9GAMM</name>
<evidence type="ECO:0000259" key="8">
    <source>
        <dbReference type="Pfam" id="PF02683"/>
    </source>
</evidence>
<comment type="similarity">
    <text evidence="2">Belongs to the DsbD family.</text>
</comment>
<sequence>MDFGLGTFALAFLAGAATLLSPCVLPLLPILLASAMSRHRWGAAMLALGLSLSFALAGTVLASVGASAGLDPRTFRRIAAWLMLLFGLVMLLPPLQRVFERMTARVGNTGQQALGGVRGGGVFSQLSVGLLLGLVWSPCVGPTLGAATTLAAQGRHLPQIALLMVVFGLGAGLPLLVLSTVSGAAMTRARGALVTLGMVAKRVLGGCFVLIGLLVLSGFDRRIEALLLGVSPDWLTRLTTSL</sequence>
<evidence type="ECO:0000256" key="6">
    <source>
        <dbReference type="ARBA" id="ARBA00023136"/>
    </source>
</evidence>
<feature type="transmembrane region" description="Helical" evidence="7">
    <location>
        <begin position="78"/>
        <end position="95"/>
    </location>
</feature>
<proteinExistence type="inferred from homology"/>
<evidence type="ECO:0000256" key="5">
    <source>
        <dbReference type="ARBA" id="ARBA00022989"/>
    </source>
</evidence>
<keyword evidence="5 7" id="KW-1133">Transmembrane helix</keyword>
<organism evidence="9 10">
    <name type="scientific">Dyella solisilvae</name>
    <dbReference type="NCBI Taxonomy" id="1920168"/>
    <lineage>
        <taxon>Bacteria</taxon>
        <taxon>Pseudomonadati</taxon>
        <taxon>Pseudomonadota</taxon>
        <taxon>Gammaproteobacteria</taxon>
        <taxon>Lysobacterales</taxon>
        <taxon>Rhodanobacteraceae</taxon>
        <taxon>Dyella</taxon>
    </lineage>
</organism>
<feature type="transmembrane region" description="Helical" evidence="7">
    <location>
        <begin position="156"/>
        <end position="178"/>
    </location>
</feature>
<evidence type="ECO:0000313" key="9">
    <source>
        <dbReference type="EMBL" id="RDI97476.1"/>
    </source>
</evidence>
<dbReference type="OrthoDB" id="9811352at2"/>
<evidence type="ECO:0000313" key="10">
    <source>
        <dbReference type="Proteomes" id="UP000254711"/>
    </source>
</evidence>
<feature type="domain" description="Cytochrome C biogenesis protein transmembrane" evidence="8">
    <location>
        <begin position="9"/>
        <end position="189"/>
    </location>
</feature>
<comment type="caution">
    <text evidence="9">The sequence shown here is derived from an EMBL/GenBank/DDBJ whole genome shotgun (WGS) entry which is preliminary data.</text>
</comment>
<dbReference type="AlphaFoldDB" id="A0A370K495"/>